<evidence type="ECO:0000313" key="3">
    <source>
        <dbReference type="Proteomes" id="UP000292082"/>
    </source>
</evidence>
<evidence type="ECO:0000313" key="2">
    <source>
        <dbReference type="EMBL" id="TBU59343.1"/>
    </source>
</evidence>
<keyword evidence="3" id="KW-1185">Reference proteome</keyword>
<dbReference type="Proteomes" id="UP000292082">
    <property type="component" value="Unassembled WGS sequence"/>
</dbReference>
<dbReference type="STRING" id="114155.A0A4Q9PXA2"/>
<proteinExistence type="predicted"/>
<accession>A0A4Q9PXA2</accession>
<protein>
    <recommendedName>
        <fullName evidence="1">LYC1 C-terminal domain-containing protein</fullName>
    </recommendedName>
</protein>
<dbReference type="InterPro" id="IPR053013">
    <property type="entry name" value="LAT"/>
</dbReference>
<dbReference type="InterPro" id="IPR055100">
    <property type="entry name" value="GNAT_LYC1-like"/>
</dbReference>
<name>A0A4Q9PXA2_9APHY</name>
<organism evidence="2 3">
    <name type="scientific">Dichomitus squalens</name>
    <dbReference type="NCBI Taxonomy" id="114155"/>
    <lineage>
        <taxon>Eukaryota</taxon>
        <taxon>Fungi</taxon>
        <taxon>Dikarya</taxon>
        <taxon>Basidiomycota</taxon>
        <taxon>Agaricomycotina</taxon>
        <taxon>Agaricomycetes</taxon>
        <taxon>Polyporales</taxon>
        <taxon>Polyporaceae</taxon>
        <taxon>Dichomitus</taxon>
    </lineage>
</organism>
<dbReference type="PANTHER" id="PTHR34815">
    <property type="entry name" value="LYSINE ACETYLTRANSFERASE"/>
    <property type="match status" value="1"/>
</dbReference>
<dbReference type="Gene3D" id="3.40.630.30">
    <property type="match status" value="1"/>
</dbReference>
<dbReference type="EMBL" id="ML145115">
    <property type="protein sequence ID" value="TBU59343.1"/>
    <property type="molecule type" value="Genomic_DNA"/>
</dbReference>
<sequence length="425" mass="47821">MSDTTAAQLSLADLSLFPATREQTIESRKRTLLQWGRGRSIKEYLHTEVILETREPAIDGKFVVWVLAPRSDPTTIDFLCSCETFRRSALVSRQSGGSSAPDVKEVTAYGVASVFTPAQKRGKGYARHMMRLLHWVLAPRSALSSTFPEEWGVPPDEKILESAGVGNAQFSVLYSDIGSDFYRSCGLDATSRNGWYVTGAKETSWHMNPEADLASHVHVESEATESNVNLRRLTVDEVIKLYSHDANWIKDDLSRPPCAASASDARQRRTRFTFLPNKGVGAFAIIRCMTLTPDLQPSLPSSQWASVIFPPSTSDLAHALATESVLPFISWTFDSVRDARIVVVTRLRADEHTFPILLEEIKAVARQEKAAKIEFWYLQPELRVIAEGKGWRTTGREEHLSAVKWYGDEEEDELDWVYNEKFCWC</sequence>
<dbReference type="AlphaFoldDB" id="A0A4Q9PXA2"/>
<gene>
    <name evidence="2" type="ORF">BD310DRAFT_925356</name>
</gene>
<dbReference type="Pfam" id="PF22998">
    <property type="entry name" value="GNAT_LYC1-like"/>
    <property type="match status" value="1"/>
</dbReference>
<dbReference type="PANTHER" id="PTHR34815:SF2">
    <property type="entry name" value="N-ACETYLTRANSFERASE DOMAIN-CONTAINING PROTEIN"/>
    <property type="match status" value="1"/>
</dbReference>
<evidence type="ECO:0000259" key="1">
    <source>
        <dbReference type="Pfam" id="PF22998"/>
    </source>
</evidence>
<reference evidence="2 3" key="1">
    <citation type="submission" date="2019-01" db="EMBL/GenBank/DDBJ databases">
        <title>Draft genome sequences of three monokaryotic isolates of the white-rot basidiomycete fungus Dichomitus squalens.</title>
        <authorList>
            <consortium name="DOE Joint Genome Institute"/>
            <person name="Lopez S.C."/>
            <person name="Andreopoulos B."/>
            <person name="Pangilinan J."/>
            <person name="Lipzen A."/>
            <person name="Riley R."/>
            <person name="Ahrendt S."/>
            <person name="Ng V."/>
            <person name="Barry K."/>
            <person name="Daum C."/>
            <person name="Grigoriev I.V."/>
            <person name="Hilden K.S."/>
            <person name="Makela M.R."/>
            <person name="de Vries R.P."/>
        </authorList>
    </citation>
    <scope>NUCLEOTIDE SEQUENCE [LARGE SCALE GENOMIC DNA]</scope>
    <source>
        <strain evidence="2 3">CBS 464.89</strain>
    </source>
</reference>
<feature type="domain" description="LYC1 C-terminal" evidence="1">
    <location>
        <begin position="218"/>
        <end position="425"/>
    </location>
</feature>